<keyword evidence="3 6" id="KW-0786">Thiamine pyrophosphate</keyword>
<dbReference type="AlphaFoldDB" id="A0A1S2LRW4"/>
<comment type="caution">
    <text evidence="8">The sequence shown here is derived from an EMBL/GenBank/DDBJ whole genome shotgun (WGS) entry which is preliminary data.</text>
</comment>
<dbReference type="FunFam" id="3.40.50.970:FF:000036">
    <property type="entry name" value="2-oxoglutarate dehydrogenase E1 component"/>
    <property type="match status" value="1"/>
</dbReference>
<dbReference type="NCBIfam" id="TIGR00239">
    <property type="entry name" value="2oxo_dh_E1"/>
    <property type="match status" value="1"/>
</dbReference>
<keyword evidence="2 6" id="KW-0560">Oxidoreductase</keyword>
<dbReference type="GO" id="GO:0006099">
    <property type="term" value="P:tricarboxylic acid cycle"/>
    <property type="evidence" value="ECO:0007669"/>
    <property type="project" value="TreeGrafter"/>
</dbReference>
<dbReference type="HAMAP" id="MF_01169">
    <property type="entry name" value="SucA_OdhA"/>
    <property type="match status" value="1"/>
</dbReference>
<accession>A0A1S2LRW4</accession>
<dbReference type="FunFam" id="3.40.50.11610:FF:000002">
    <property type="entry name" value="2-oxoglutarate dehydrogenase E1 component"/>
    <property type="match status" value="1"/>
</dbReference>
<dbReference type="InterPro" id="IPR023784">
    <property type="entry name" value="2oxoglutarate_DH_E1_bac"/>
</dbReference>
<reference evidence="8 9" key="1">
    <citation type="submission" date="2016-10" db="EMBL/GenBank/DDBJ databases">
        <title>Draft genome sequences of four alkaliphilic bacteria belonging to the Anaerobacillus genus.</title>
        <authorList>
            <person name="Bassil N.M."/>
            <person name="Lloyd J.R."/>
        </authorList>
    </citation>
    <scope>NUCLEOTIDE SEQUENCE [LARGE SCALE GENOMIC DNA]</scope>
    <source>
        <strain evidence="8 9">DSM 15340</strain>
    </source>
</reference>
<name>A0A1S2LRW4_9BACI</name>
<dbReference type="NCBIfam" id="NF006914">
    <property type="entry name" value="PRK09404.1"/>
    <property type="match status" value="1"/>
</dbReference>
<evidence type="ECO:0000256" key="4">
    <source>
        <dbReference type="ARBA" id="ARBA00023152"/>
    </source>
</evidence>
<dbReference type="Pfam" id="PF16870">
    <property type="entry name" value="OxoGdeHyase_C"/>
    <property type="match status" value="1"/>
</dbReference>
<comment type="similarity">
    <text evidence="6">Belongs to the alpha-ketoglutarate dehydrogenase family.</text>
</comment>
<dbReference type="Pfam" id="PF00676">
    <property type="entry name" value="E1_dh"/>
    <property type="match status" value="1"/>
</dbReference>
<dbReference type="PANTHER" id="PTHR23152">
    <property type="entry name" value="2-OXOGLUTARATE DEHYDROGENASE"/>
    <property type="match status" value="1"/>
</dbReference>
<dbReference type="InterPro" id="IPR029061">
    <property type="entry name" value="THDP-binding"/>
</dbReference>
<dbReference type="GO" id="GO:0045252">
    <property type="term" value="C:oxoglutarate dehydrogenase complex"/>
    <property type="evidence" value="ECO:0007669"/>
    <property type="project" value="TreeGrafter"/>
</dbReference>
<comment type="function">
    <text evidence="6">E1 component of the 2-oxoglutarate dehydrogenase (OGDH) complex which catalyzes the decarboxylation of 2-oxoglutarate, the first step in the conversion of 2-oxoglutarate to succinyl-CoA and CO(2).</text>
</comment>
<evidence type="ECO:0000259" key="7">
    <source>
        <dbReference type="SMART" id="SM00861"/>
    </source>
</evidence>
<dbReference type="InterPro" id="IPR005475">
    <property type="entry name" value="Transketolase-like_Pyr-bd"/>
</dbReference>
<dbReference type="Gene3D" id="3.40.50.12470">
    <property type="match status" value="1"/>
</dbReference>
<dbReference type="GO" id="GO:0030976">
    <property type="term" value="F:thiamine pyrophosphate binding"/>
    <property type="evidence" value="ECO:0007669"/>
    <property type="project" value="UniProtKB-UniRule"/>
</dbReference>
<dbReference type="PIRSF" id="PIRSF000157">
    <property type="entry name" value="Oxoglu_dh_E1"/>
    <property type="match status" value="1"/>
</dbReference>
<feature type="domain" description="Transketolase-like pyrimidine-binding" evidence="7">
    <location>
        <begin position="586"/>
        <end position="782"/>
    </location>
</feature>
<proteinExistence type="inferred from homology"/>
<dbReference type="EC" id="1.2.4.2" evidence="6"/>
<dbReference type="InterPro" id="IPR042179">
    <property type="entry name" value="KGD_C_sf"/>
</dbReference>
<evidence type="ECO:0000256" key="6">
    <source>
        <dbReference type="HAMAP-Rule" id="MF_01169"/>
    </source>
</evidence>
<keyword evidence="9" id="KW-1185">Reference proteome</keyword>
<comment type="subunit">
    <text evidence="6">Homodimer. Part of the 2-oxoglutarate dehydrogenase (OGDH) complex composed of E1 (2-oxoglutarate dehydrogenase), E2 (dihydrolipoamide succinyltransferase) and E3 (dihydrolipoamide dehydrogenase); the complex contains multiple copies of the three enzymatic components (E1, E2 and E3).</text>
</comment>
<evidence type="ECO:0000313" key="9">
    <source>
        <dbReference type="Proteomes" id="UP000180098"/>
    </source>
</evidence>
<dbReference type="InterPro" id="IPR031717">
    <property type="entry name" value="ODO-1/KGD_C"/>
</dbReference>
<organism evidence="8 9">
    <name type="scientific">Anaerobacillus arseniciselenatis</name>
    <dbReference type="NCBI Taxonomy" id="85682"/>
    <lineage>
        <taxon>Bacteria</taxon>
        <taxon>Bacillati</taxon>
        <taxon>Bacillota</taxon>
        <taxon>Bacilli</taxon>
        <taxon>Bacillales</taxon>
        <taxon>Bacillaceae</taxon>
        <taxon>Anaerobacillus</taxon>
    </lineage>
</organism>
<dbReference type="Gene3D" id="3.40.50.970">
    <property type="match status" value="1"/>
</dbReference>
<evidence type="ECO:0000256" key="3">
    <source>
        <dbReference type="ARBA" id="ARBA00023052"/>
    </source>
</evidence>
<evidence type="ECO:0000256" key="1">
    <source>
        <dbReference type="ARBA" id="ARBA00001964"/>
    </source>
</evidence>
<keyword evidence="4 6" id="KW-0324">Glycolysis</keyword>
<dbReference type="Pfam" id="PF02779">
    <property type="entry name" value="Transket_pyr"/>
    <property type="match status" value="1"/>
</dbReference>
<dbReference type="RefSeq" id="WP_071312820.1">
    <property type="nucleotide sequence ID" value="NZ_MLQQ01000010.1"/>
</dbReference>
<sequence>MRKINDNNENPWYNISGLNLAYLIDLYEQYREGRTEIDEELRSLFDQWGSPLNEKINRSCIDLHGNDEGLKVVAATKLADHIRNYGHLYADLCPIDSHSTNKKQLQLEDFHLTKTDLEKMSAQIICSCEGVNLENAYEAFLYLKQCYTKTVGIEFSHVHNKEEREWLIDKIEQGRLYQSFTKDKKINLLKSLTEVEEFENFIQRTFVGQKRFSVEGLDALVPMLQNVIQKASLDGVKNVMIGMAHRGRLNVLAHVLGKPYEQIFSEFQQAPNKELVPSEGSTGINFGWTGDVKYHLGADLQLKQKKAMVTLANNPSHLEFVGPIVQGFTRAVQDYRSTRGYPEQDTSKALSLIIHGDAAFAGQGIVAETLNLSGLKGYKVGGSIHIIANNLIGFTTDSIDSRSTTYASDLAKGFEIPIIHVNADDPEACISVMQLAYEYRQAFKRDFIIDLIGYRRYGHNEMDEPAITQPKMYEFIRKHSTVKTLYKEMLTKNGVITDDIEFEKKVKQKLQEGYEKVKNGASLSENEVVENKNESLSQKSETNVPIETLRQINQQLLKWPNEFSIFPKLEKILKRRKASFEEGGKVDWAHAEVLAFATILNDGTPIRLTGQDSERGTFAQRHLVLNDYLHGTRFSPLHQLNTSNVSFAIHNSPLSEAAVVGFEYGYNVIAEKTLVLWEAQYGDFANGAQVLFDQFVSSGRAKWRQKSGIVFLLPHGYEGQGPEHSSARIERFLQLAAENNWTVANLTNSAQYFHILRKQAAMLGRDNVRPLVLMTPKSLLRHRLTASSPLQLAEGSFEPLIQQKVLNHPEEVTRLVLCSGKIAVDLKEALTDEKQPLDELHIMSVEQLYPFPKENIIEIISRFPSLQEIVWVQEEPKNMGAWFYINLKIRSVVPKNVSVRYIGRPNRSSPAEGDPTAHKLEQKRIITEALKFKKGGMNDE</sequence>
<dbReference type="InterPro" id="IPR001017">
    <property type="entry name" value="DH_E1"/>
</dbReference>
<evidence type="ECO:0000256" key="5">
    <source>
        <dbReference type="ARBA" id="ARBA00051911"/>
    </source>
</evidence>
<dbReference type="GO" id="GO:0005829">
    <property type="term" value="C:cytosol"/>
    <property type="evidence" value="ECO:0007669"/>
    <property type="project" value="TreeGrafter"/>
</dbReference>
<dbReference type="Proteomes" id="UP000180098">
    <property type="component" value="Unassembled WGS sequence"/>
</dbReference>
<evidence type="ECO:0000313" key="8">
    <source>
        <dbReference type="EMBL" id="OIJ14125.1"/>
    </source>
</evidence>
<comment type="cofactor">
    <cofactor evidence="1 6">
        <name>thiamine diphosphate</name>
        <dbReference type="ChEBI" id="CHEBI:58937"/>
    </cofactor>
</comment>
<dbReference type="CDD" id="cd02016">
    <property type="entry name" value="TPP_E1_OGDC_like"/>
    <property type="match status" value="1"/>
</dbReference>
<dbReference type="NCBIfam" id="NF008907">
    <property type="entry name" value="PRK12270.1"/>
    <property type="match status" value="1"/>
</dbReference>
<gene>
    <name evidence="6" type="primary">odhA</name>
    <name evidence="8" type="ORF">BKP35_07960</name>
</gene>
<dbReference type="Gene3D" id="3.40.50.11610">
    <property type="entry name" value="Multifunctional 2-oxoglutarate metabolism enzyme, C-terminal domain"/>
    <property type="match status" value="1"/>
</dbReference>
<dbReference type="PANTHER" id="PTHR23152:SF4">
    <property type="entry name" value="2-OXOADIPATE DEHYDROGENASE COMPLEX COMPONENT E1"/>
    <property type="match status" value="1"/>
</dbReference>
<dbReference type="GO" id="GO:0004591">
    <property type="term" value="F:oxoglutarate dehydrogenase (succinyl-transferring) activity"/>
    <property type="evidence" value="ECO:0007669"/>
    <property type="project" value="UniProtKB-UniRule"/>
</dbReference>
<dbReference type="SUPFAM" id="SSF52518">
    <property type="entry name" value="Thiamin diphosphate-binding fold (THDP-binding)"/>
    <property type="match status" value="2"/>
</dbReference>
<dbReference type="InterPro" id="IPR011603">
    <property type="entry name" value="2oxoglutarate_DH_E1"/>
</dbReference>
<comment type="catalytic activity">
    <reaction evidence="5 6">
        <text>N(6)-[(R)-lipoyl]-L-lysyl-[protein] + 2-oxoglutarate + H(+) = N(6)-[(R)-S(8)-succinyldihydrolipoyl]-L-lysyl-[protein] + CO2</text>
        <dbReference type="Rhea" id="RHEA:12188"/>
        <dbReference type="Rhea" id="RHEA-COMP:10474"/>
        <dbReference type="Rhea" id="RHEA-COMP:20092"/>
        <dbReference type="ChEBI" id="CHEBI:15378"/>
        <dbReference type="ChEBI" id="CHEBI:16526"/>
        <dbReference type="ChEBI" id="CHEBI:16810"/>
        <dbReference type="ChEBI" id="CHEBI:83099"/>
        <dbReference type="ChEBI" id="CHEBI:83120"/>
        <dbReference type="EC" id="1.2.4.2"/>
    </reaction>
</comment>
<dbReference type="SMART" id="SM00861">
    <property type="entry name" value="Transket_pyr"/>
    <property type="match status" value="1"/>
</dbReference>
<protein>
    <recommendedName>
        <fullName evidence="6">2-oxoglutarate dehydrogenase E1 component</fullName>
        <ecNumber evidence="6">1.2.4.2</ecNumber>
    </recommendedName>
    <alternativeName>
        <fullName evidence="6">Alpha-ketoglutarate dehydrogenase</fullName>
    </alternativeName>
</protein>
<dbReference type="GO" id="GO:0006096">
    <property type="term" value="P:glycolytic process"/>
    <property type="evidence" value="ECO:0007669"/>
    <property type="project" value="UniProtKB-UniRule"/>
</dbReference>
<evidence type="ECO:0000256" key="2">
    <source>
        <dbReference type="ARBA" id="ARBA00023002"/>
    </source>
</evidence>
<dbReference type="EMBL" id="MLQQ01000010">
    <property type="protein sequence ID" value="OIJ14125.1"/>
    <property type="molecule type" value="Genomic_DNA"/>
</dbReference>
<dbReference type="OrthoDB" id="9759785at2"/>